<keyword evidence="1" id="KW-0863">Zinc-finger</keyword>
<protein>
    <recommendedName>
        <fullName evidence="2">C2H2-type domain-containing protein</fullName>
    </recommendedName>
</protein>
<dbReference type="Pfam" id="PF00096">
    <property type="entry name" value="zf-C2H2"/>
    <property type="match status" value="2"/>
</dbReference>
<dbReference type="PROSITE" id="PS00028">
    <property type="entry name" value="ZINC_FINGER_C2H2_1"/>
    <property type="match status" value="1"/>
</dbReference>
<feature type="domain" description="C2H2-type" evidence="2">
    <location>
        <begin position="86"/>
        <end position="113"/>
    </location>
</feature>
<dbReference type="SUPFAM" id="SSF57667">
    <property type="entry name" value="beta-beta-alpha zinc fingers"/>
    <property type="match status" value="1"/>
</dbReference>
<sequence>EAVGAATAAQQQRDSQGLSWTVELNIAKEKKAEKEEGLPVIVAEHRIRASPRLHKEEEEKFDFFGESDNIIPPIIPLTVLALQHSHKCYRCGKKYSTKGTLNRHLRFECGQKPKFFCPLCRRPFTRNDTLTQHLKVMHPRSHLGQP</sequence>
<dbReference type="EMBL" id="GECU01023151">
    <property type="protein sequence ID" value="JAS84555.1"/>
    <property type="molecule type" value="Transcribed_RNA"/>
</dbReference>
<dbReference type="InterPro" id="IPR036236">
    <property type="entry name" value="Znf_C2H2_sf"/>
</dbReference>
<feature type="non-terminal residue" evidence="3">
    <location>
        <position position="1"/>
    </location>
</feature>
<dbReference type="SMART" id="SM00355">
    <property type="entry name" value="ZnF_C2H2"/>
    <property type="match status" value="2"/>
</dbReference>
<organism evidence="3">
    <name type="scientific">Homalodisca liturata</name>
    <dbReference type="NCBI Taxonomy" id="320908"/>
    <lineage>
        <taxon>Eukaryota</taxon>
        <taxon>Metazoa</taxon>
        <taxon>Ecdysozoa</taxon>
        <taxon>Arthropoda</taxon>
        <taxon>Hexapoda</taxon>
        <taxon>Insecta</taxon>
        <taxon>Pterygota</taxon>
        <taxon>Neoptera</taxon>
        <taxon>Paraneoptera</taxon>
        <taxon>Hemiptera</taxon>
        <taxon>Auchenorrhyncha</taxon>
        <taxon>Membracoidea</taxon>
        <taxon>Cicadellidae</taxon>
        <taxon>Cicadellinae</taxon>
        <taxon>Proconiini</taxon>
        <taxon>Homalodisca</taxon>
    </lineage>
</organism>
<reference evidence="3" key="1">
    <citation type="submission" date="2015-11" db="EMBL/GenBank/DDBJ databases">
        <title>De novo transcriptome assembly of four potential Pierce s Disease insect vectors from Arizona vineyards.</title>
        <authorList>
            <person name="Tassone E.E."/>
        </authorList>
    </citation>
    <scope>NUCLEOTIDE SEQUENCE</scope>
</reference>
<keyword evidence="1" id="KW-0479">Metal-binding</keyword>
<evidence type="ECO:0000259" key="2">
    <source>
        <dbReference type="PROSITE" id="PS50157"/>
    </source>
</evidence>
<feature type="domain" description="C2H2-type" evidence="2">
    <location>
        <begin position="115"/>
        <end position="146"/>
    </location>
</feature>
<dbReference type="InterPro" id="IPR013087">
    <property type="entry name" value="Znf_C2H2_type"/>
</dbReference>
<dbReference type="AlphaFoldDB" id="A0A1B6ICA3"/>
<dbReference type="Gene3D" id="3.30.160.60">
    <property type="entry name" value="Classic Zinc Finger"/>
    <property type="match status" value="1"/>
</dbReference>
<evidence type="ECO:0000256" key="1">
    <source>
        <dbReference type="PROSITE-ProRule" id="PRU00042"/>
    </source>
</evidence>
<evidence type="ECO:0000313" key="3">
    <source>
        <dbReference type="EMBL" id="JAS84555.1"/>
    </source>
</evidence>
<accession>A0A1B6ICA3</accession>
<gene>
    <name evidence="3" type="ORF">g.1947</name>
</gene>
<keyword evidence="1" id="KW-0862">Zinc</keyword>
<name>A0A1B6ICA3_9HEMI</name>
<proteinExistence type="predicted"/>
<dbReference type="GO" id="GO:0008270">
    <property type="term" value="F:zinc ion binding"/>
    <property type="evidence" value="ECO:0007669"/>
    <property type="project" value="UniProtKB-KW"/>
</dbReference>
<dbReference type="PROSITE" id="PS50157">
    <property type="entry name" value="ZINC_FINGER_C2H2_2"/>
    <property type="match status" value="2"/>
</dbReference>